<name>A0A6A5XX37_9PLEO</name>
<dbReference type="RefSeq" id="XP_033385802.1">
    <property type="nucleotide sequence ID" value="XM_033521262.1"/>
</dbReference>
<keyword evidence="2" id="KW-1185">Reference proteome</keyword>
<protein>
    <submittedName>
        <fullName evidence="1">Uncharacterized protein</fullName>
    </submittedName>
</protein>
<evidence type="ECO:0000313" key="2">
    <source>
        <dbReference type="Proteomes" id="UP000799778"/>
    </source>
</evidence>
<dbReference type="AlphaFoldDB" id="A0A6A5XX37"/>
<dbReference type="GeneID" id="54278659"/>
<gene>
    <name evidence="1" type="ORF">BU24DRAFT_151449</name>
</gene>
<dbReference type="EMBL" id="ML978068">
    <property type="protein sequence ID" value="KAF2017463.1"/>
    <property type="molecule type" value="Genomic_DNA"/>
</dbReference>
<accession>A0A6A5XX37</accession>
<reference evidence="1" key="1">
    <citation type="journal article" date="2020" name="Stud. Mycol.">
        <title>101 Dothideomycetes genomes: a test case for predicting lifestyles and emergence of pathogens.</title>
        <authorList>
            <person name="Haridas S."/>
            <person name="Albert R."/>
            <person name="Binder M."/>
            <person name="Bloem J."/>
            <person name="Labutti K."/>
            <person name="Salamov A."/>
            <person name="Andreopoulos B."/>
            <person name="Baker S."/>
            <person name="Barry K."/>
            <person name="Bills G."/>
            <person name="Bluhm B."/>
            <person name="Cannon C."/>
            <person name="Castanera R."/>
            <person name="Culley D."/>
            <person name="Daum C."/>
            <person name="Ezra D."/>
            <person name="Gonzalez J."/>
            <person name="Henrissat B."/>
            <person name="Kuo A."/>
            <person name="Liang C."/>
            <person name="Lipzen A."/>
            <person name="Lutzoni F."/>
            <person name="Magnuson J."/>
            <person name="Mondo S."/>
            <person name="Nolan M."/>
            <person name="Ohm R."/>
            <person name="Pangilinan J."/>
            <person name="Park H.-J."/>
            <person name="Ramirez L."/>
            <person name="Alfaro M."/>
            <person name="Sun H."/>
            <person name="Tritt A."/>
            <person name="Yoshinaga Y."/>
            <person name="Zwiers L.-H."/>
            <person name="Turgeon B."/>
            <person name="Goodwin S."/>
            <person name="Spatafora J."/>
            <person name="Crous P."/>
            <person name="Grigoriev I."/>
        </authorList>
    </citation>
    <scope>NUCLEOTIDE SEQUENCE</scope>
    <source>
        <strain evidence="1">CBS 175.79</strain>
    </source>
</reference>
<sequence length="333" mass="38357">MFAPSMLLTCYSEMLLALLEPFRIPNTLTMSRPPCRHIICLSTQRIQLQHCLHTPQGAQSFLKDHFIRKNSFPSYLTQIYPLPTSSFRLAEHPLRCTMSTHGKSWEPAYKIEVSYTCGHSDTETFHGITEIERFLGHDLDPNYDPVATTQLRLAGECDRSGYLMTCMEQQGLGWYQRKAHRDCEKTAQRSKARLIDLRLRVKSVEANIMPELPEGFTFPGESVKSSEELTERLKYAQGMYEVIHDELIQAFKECAELIFATTMPKERDGETESLSDFEGRCTAKICEFNAKKLSVYAEVVREIERMAKWPPKRPPYTKRCVIKARRPKSESIS</sequence>
<evidence type="ECO:0000313" key="1">
    <source>
        <dbReference type="EMBL" id="KAF2017463.1"/>
    </source>
</evidence>
<proteinExistence type="predicted"/>
<organism evidence="1 2">
    <name type="scientific">Aaosphaeria arxii CBS 175.79</name>
    <dbReference type="NCBI Taxonomy" id="1450172"/>
    <lineage>
        <taxon>Eukaryota</taxon>
        <taxon>Fungi</taxon>
        <taxon>Dikarya</taxon>
        <taxon>Ascomycota</taxon>
        <taxon>Pezizomycotina</taxon>
        <taxon>Dothideomycetes</taxon>
        <taxon>Pleosporomycetidae</taxon>
        <taxon>Pleosporales</taxon>
        <taxon>Pleosporales incertae sedis</taxon>
        <taxon>Aaosphaeria</taxon>
    </lineage>
</organism>
<dbReference type="Proteomes" id="UP000799778">
    <property type="component" value="Unassembled WGS sequence"/>
</dbReference>